<reference evidence="1 2" key="1">
    <citation type="submission" date="2019-06" db="EMBL/GenBank/DDBJ databases">
        <title>Whole genome shotgun sequence of Halomonas halmophila NBRC 15537.</title>
        <authorList>
            <person name="Hosoyama A."/>
            <person name="Uohara A."/>
            <person name="Ohji S."/>
            <person name="Ichikawa N."/>
        </authorList>
    </citation>
    <scope>NUCLEOTIDE SEQUENCE [LARGE SCALE GENOMIC DNA]</scope>
    <source>
        <strain evidence="1 2">NBRC 15537</strain>
    </source>
</reference>
<name>A0A4Y4F769_9GAMM</name>
<dbReference type="OrthoDB" id="6810113at2"/>
<evidence type="ECO:0000313" key="1">
    <source>
        <dbReference type="EMBL" id="GED22958.1"/>
    </source>
</evidence>
<gene>
    <name evidence="1" type="ORF">HHA01_19350</name>
</gene>
<sequence>MKHWTEPNGIFLIQIPTEWQYLNPVVEGEEEKSPYSFQPYENANGCFQISCYPLEEIAPKLADEYPNGVPELRWRPSRMDDSEFCVHMFYGASADQALIGKYIHDASLDNDEQINEELRLVDKILKSVVIVPPGDRKLASDMEKFDRFQGALAASYDLLDNAIESDSFVEVIAVSANQIDAFLRLSIVIAIQLKNQTDEVPIKYLFQAEDERGLMERKIYDDALKYNVIKDNDHKELNSLYKLRNRVIHRYIISNIKTRDLPGIALRYVEACEKVRLILRDLENKQKDCQYGVYGKKFMKFSEPDDEAIKRLFADVNDKHLIRKFARKVTND</sequence>
<comment type="caution">
    <text evidence="1">The sequence shown here is derived from an EMBL/GenBank/DDBJ whole genome shotgun (WGS) entry which is preliminary data.</text>
</comment>
<dbReference type="Proteomes" id="UP000319812">
    <property type="component" value="Unassembled WGS sequence"/>
</dbReference>
<keyword evidence="2" id="KW-1185">Reference proteome</keyword>
<protein>
    <submittedName>
        <fullName evidence="1">Uncharacterized protein</fullName>
    </submittedName>
</protein>
<proteinExistence type="predicted"/>
<dbReference type="EMBL" id="BJOC01000024">
    <property type="protein sequence ID" value="GED22958.1"/>
    <property type="molecule type" value="Genomic_DNA"/>
</dbReference>
<dbReference type="AlphaFoldDB" id="A0A4Y4F769"/>
<organism evidence="1 2">
    <name type="scientific">Halomonas halmophila</name>
    <dbReference type="NCBI Taxonomy" id="252"/>
    <lineage>
        <taxon>Bacteria</taxon>
        <taxon>Pseudomonadati</taxon>
        <taxon>Pseudomonadota</taxon>
        <taxon>Gammaproteobacteria</taxon>
        <taxon>Oceanospirillales</taxon>
        <taxon>Halomonadaceae</taxon>
        <taxon>Halomonas</taxon>
    </lineage>
</organism>
<dbReference type="RefSeq" id="WP_141320193.1">
    <property type="nucleotide sequence ID" value="NZ_BJOC01000024.1"/>
</dbReference>
<accession>A0A4Y4F769</accession>
<evidence type="ECO:0000313" key="2">
    <source>
        <dbReference type="Proteomes" id="UP000319812"/>
    </source>
</evidence>